<reference evidence="2 3" key="1">
    <citation type="journal article" date="2018" name="Mol. Biol. Evol.">
        <title>Broad Genomic Sampling Reveals a Smut Pathogenic Ancestry of the Fungal Clade Ustilaginomycotina.</title>
        <authorList>
            <person name="Kijpornyongpan T."/>
            <person name="Mondo S.J."/>
            <person name="Barry K."/>
            <person name="Sandor L."/>
            <person name="Lee J."/>
            <person name="Lipzen A."/>
            <person name="Pangilinan J."/>
            <person name="LaButti K."/>
            <person name="Hainaut M."/>
            <person name="Henrissat B."/>
            <person name="Grigoriev I.V."/>
            <person name="Spatafora J.W."/>
            <person name="Aime M.C."/>
        </authorList>
    </citation>
    <scope>NUCLEOTIDE SEQUENCE [LARGE SCALE GENOMIC DNA]</scope>
    <source>
        <strain evidence="2 3">MCA 4198</strain>
    </source>
</reference>
<sequence>MDCLSSFWQHLGPAAASAIRLDGDYYGDATLDILCLGSGWTYTFLGPAAMDKSLRIASTTRDGRGGTIPFTFDPTSDDTAAFEGLPDASLVVVIFPLYETAAVRRLVRGYLDTRRQTEEEGEKPRKQAAFLQLGSTGVWDHGPTLQLAPLSQDEEEEETRGKKRRNGGGGGGGDSPWKDRHSRIDATIPRGAAEDYLLSLNDSKSARPVSTSVLNLSGLWGHGRSPRRFIGRIAPDKETLSRLGSVHFVHGHDVARAILEMARQWDKAEGQRWLLTNERVYDLWDLASRWGDSGEAGRNHPPTGPQRTWVNQLVAESRSGSSSSPLSSSSAIRAIPRTVEQMGTALDGTDFWITFGITPDVPWVD</sequence>
<dbReference type="EMBL" id="KZ819638">
    <property type="protein sequence ID" value="PWN88617.1"/>
    <property type="molecule type" value="Genomic_DNA"/>
</dbReference>
<dbReference type="Proteomes" id="UP000245768">
    <property type="component" value="Unassembled WGS sequence"/>
</dbReference>
<gene>
    <name evidence="2" type="ORF">FA10DRAFT_268788</name>
</gene>
<dbReference type="GeneID" id="37044393"/>
<feature type="region of interest" description="Disordered" evidence="1">
    <location>
        <begin position="136"/>
        <end position="181"/>
    </location>
</feature>
<evidence type="ECO:0000313" key="2">
    <source>
        <dbReference type="EMBL" id="PWN88617.1"/>
    </source>
</evidence>
<protein>
    <submittedName>
        <fullName evidence="2">Uncharacterized protein</fullName>
    </submittedName>
</protein>
<dbReference type="PANTHER" id="PTHR40129:SF2">
    <property type="entry name" value="KETOPANTOATE REDUCTASE N-TERMINAL DOMAIN-CONTAINING PROTEIN"/>
    <property type="match status" value="1"/>
</dbReference>
<dbReference type="OrthoDB" id="674948at2759"/>
<organism evidence="2 3">
    <name type="scientific">Acaromyces ingoldii</name>
    <dbReference type="NCBI Taxonomy" id="215250"/>
    <lineage>
        <taxon>Eukaryota</taxon>
        <taxon>Fungi</taxon>
        <taxon>Dikarya</taxon>
        <taxon>Basidiomycota</taxon>
        <taxon>Ustilaginomycotina</taxon>
        <taxon>Exobasidiomycetes</taxon>
        <taxon>Exobasidiales</taxon>
        <taxon>Cryptobasidiaceae</taxon>
        <taxon>Acaromyces</taxon>
    </lineage>
</organism>
<dbReference type="Gene3D" id="3.40.50.720">
    <property type="entry name" value="NAD(P)-binding Rossmann-like Domain"/>
    <property type="match status" value="1"/>
</dbReference>
<dbReference type="AlphaFoldDB" id="A0A316YGR7"/>
<dbReference type="SUPFAM" id="SSF51735">
    <property type="entry name" value="NAD(P)-binding Rossmann-fold domains"/>
    <property type="match status" value="1"/>
</dbReference>
<proteinExistence type="predicted"/>
<dbReference type="InParanoid" id="A0A316YGR7"/>
<dbReference type="RefSeq" id="XP_025375815.1">
    <property type="nucleotide sequence ID" value="XM_025522477.1"/>
</dbReference>
<dbReference type="STRING" id="215250.A0A316YGR7"/>
<evidence type="ECO:0000256" key="1">
    <source>
        <dbReference type="SAM" id="MobiDB-lite"/>
    </source>
</evidence>
<accession>A0A316YGR7</accession>
<dbReference type="PANTHER" id="PTHR40129">
    <property type="entry name" value="KETOPANTOATE REDUCTASE N-TERMINAL DOMAIN-CONTAINING PROTEIN"/>
    <property type="match status" value="1"/>
</dbReference>
<name>A0A316YGR7_9BASI</name>
<keyword evidence="3" id="KW-1185">Reference proteome</keyword>
<dbReference type="InterPro" id="IPR036291">
    <property type="entry name" value="NAD(P)-bd_dom_sf"/>
</dbReference>
<evidence type="ECO:0000313" key="3">
    <source>
        <dbReference type="Proteomes" id="UP000245768"/>
    </source>
</evidence>